<keyword evidence="2" id="KW-1185">Reference proteome</keyword>
<protein>
    <submittedName>
        <fullName evidence="1">Amino acid ABC transporter substrate-binding protein</fullName>
    </submittedName>
</protein>
<gene>
    <name evidence="1" type="ORF">theurythT_08930</name>
</gene>
<organism evidence="1 2">
    <name type="scientific">Thalassotalea eurytherma</name>
    <dbReference type="NCBI Taxonomy" id="1144278"/>
    <lineage>
        <taxon>Bacteria</taxon>
        <taxon>Pseudomonadati</taxon>
        <taxon>Pseudomonadota</taxon>
        <taxon>Gammaproteobacteria</taxon>
        <taxon>Alteromonadales</taxon>
        <taxon>Colwelliaceae</taxon>
        <taxon>Thalassotalea</taxon>
    </lineage>
</organism>
<dbReference type="SUPFAM" id="SSF53850">
    <property type="entry name" value="Periplasmic binding protein-like II"/>
    <property type="match status" value="1"/>
</dbReference>
<evidence type="ECO:0000313" key="2">
    <source>
        <dbReference type="Proteomes" id="UP001157133"/>
    </source>
</evidence>
<comment type="caution">
    <text evidence="1">The sequence shown here is derived from an EMBL/GenBank/DDBJ whole genome shotgun (WGS) entry which is preliminary data.</text>
</comment>
<dbReference type="Gene3D" id="3.40.190.10">
    <property type="entry name" value="Periplasmic binding protein-like II"/>
    <property type="match status" value="2"/>
</dbReference>
<sequence>MFVMLTLWFSLYVACMLKRVIQMLTLLVVLSVAASVTAEPVPKKLTLAATNWCPFICQSPDKKGFVVDYLTELLITKNIELTVDVLPWSRAIMAARNGQYDGLLTSTPVEAPAFHFPNQATGTYQMCFFSANQRVFNYKERSSLKGMTLGVVKDYGYGEPLDSVINQPKTDEYILSVASSTPLKQLVNLAKVRRVDLFVEDSMVMGHYQLMEHEMDIHQLDCFEKIPFYTAISPNHSAPEELIALLDELLSSEQAKKLYLEKQANYTQ</sequence>
<proteinExistence type="predicted"/>
<evidence type="ECO:0000313" key="1">
    <source>
        <dbReference type="EMBL" id="GLX81441.1"/>
    </source>
</evidence>
<reference evidence="1 2" key="1">
    <citation type="submission" date="2023-03" db="EMBL/GenBank/DDBJ databases">
        <title>Draft genome sequence of Thalassotalea eurytherma JCM 18482T.</title>
        <authorList>
            <person name="Sawabe T."/>
        </authorList>
    </citation>
    <scope>NUCLEOTIDE SEQUENCE [LARGE SCALE GENOMIC DNA]</scope>
    <source>
        <strain evidence="1 2">JCM 18482</strain>
    </source>
</reference>
<name>A0ABQ6H4S7_9GAMM</name>
<dbReference type="EMBL" id="BSSU01000004">
    <property type="protein sequence ID" value="GLX81441.1"/>
    <property type="molecule type" value="Genomic_DNA"/>
</dbReference>
<dbReference type="Proteomes" id="UP001157133">
    <property type="component" value="Unassembled WGS sequence"/>
</dbReference>
<accession>A0ABQ6H4S7</accession>